<gene>
    <name evidence="2" type="ORF">HF995_05515</name>
</gene>
<keyword evidence="1" id="KW-1133">Transmembrane helix</keyword>
<dbReference type="Proteomes" id="UP000774283">
    <property type="component" value="Unassembled WGS sequence"/>
</dbReference>
<dbReference type="AlphaFoldDB" id="A0A9X5FDG6"/>
<dbReference type="EMBL" id="JAAXOW010000001">
    <property type="protein sequence ID" value="NKX92737.1"/>
    <property type="molecule type" value="Genomic_DNA"/>
</dbReference>
<comment type="caution">
    <text evidence="2">The sequence shown here is derived from an EMBL/GenBank/DDBJ whole genome shotgun (WGS) entry which is preliminary data.</text>
</comment>
<protein>
    <submittedName>
        <fullName evidence="2">Uncharacterized protein</fullName>
    </submittedName>
</protein>
<keyword evidence="1" id="KW-0472">Membrane</keyword>
<feature type="transmembrane region" description="Helical" evidence="1">
    <location>
        <begin position="174"/>
        <end position="199"/>
    </location>
</feature>
<proteinExistence type="predicted"/>
<keyword evidence="3" id="KW-1185">Reference proteome</keyword>
<accession>A0A9X5FDG6</accession>
<feature type="transmembrane region" description="Helical" evidence="1">
    <location>
        <begin position="219"/>
        <end position="240"/>
    </location>
</feature>
<organism evidence="2 3">
    <name type="scientific">Sanguibacter hominis ATCC BAA-789</name>
    <dbReference type="NCBI Taxonomy" id="1312740"/>
    <lineage>
        <taxon>Bacteria</taxon>
        <taxon>Bacillati</taxon>
        <taxon>Actinomycetota</taxon>
        <taxon>Actinomycetes</taxon>
        <taxon>Micrococcales</taxon>
        <taxon>Sanguibacteraceae</taxon>
        <taxon>Sanguibacter</taxon>
    </lineage>
</organism>
<dbReference type="RefSeq" id="WP_168446742.1">
    <property type="nucleotide sequence ID" value="NZ_JAAXOW010000001.1"/>
</dbReference>
<feature type="transmembrane region" description="Helical" evidence="1">
    <location>
        <begin position="131"/>
        <end position="162"/>
    </location>
</feature>
<evidence type="ECO:0000313" key="3">
    <source>
        <dbReference type="Proteomes" id="UP000774283"/>
    </source>
</evidence>
<evidence type="ECO:0000256" key="1">
    <source>
        <dbReference type="SAM" id="Phobius"/>
    </source>
</evidence>
<name>A0A9X5FDG6_9MICO</name>
<reference evidence="2 3" key="1">
    <citation type="submission" date="2020-04" db="EMBL/GenBank/DDBJ databases">
        <title>MicrobeNet Type strains.</title>
        <authorList>
            <person name="Nicholson A.C."/>
        </authorList>
    </citation>
    <scope>NUCLEOTIDE SEQUENCE [LARGE SCALE GENOMIC DNA]</scope>
    <source>
        <strain evidence="2 3">ATCC BAA-789</strain>
    </source>
</reference>
<evidence type="ECO:0000313" key="2">
    <source>
        <dbReference type="EMBL" id="NKX92737.1"/>
    </source>
</evidence>
<feature type="transmembrane region" description="Helical" evidence="1">
    <location>
        <begin position="27"/>
        <end position="45"/>
    </location>
</feature>
<sequence>MTSADGLARPPSLRLLRAELGRARSRLLVRWIAVALLALAAVLVAESYSLTAPPSASERAQLDVMYAGDLAWWEANHEARYAECLEAEDAMRAAEPELDLSCASFLEPPVREVWTASVDLSELVSAHLNRLALVVAAGTFLVGASLVGAEGATGGLALLLTVEPRRTRVLAAKLASTALTSLALAAAALGALVCAEIAVAVAHGTFETSAELWQAVGSVAARGAALAVASGVVAASLGAALRSTTGVLGVLLGYLVGVEAVVWGMFPSLQPWVVRPHVAALVNGGSEVSWDKCGASPVDGSRRCVQVVYDISTSAGAAYVAGLAVVVVLVTWLMFRRRDVS</sequence>
<feature type="transmembrane region" description="Helical" evidence="1">
    <location>
        <begin position="247"/>
        <end position="266"/>
    </location>
</feature>
<keyword evidence="1" id="KW-0812">Transmembrane</keyword>
<feature type="transmembrane region" description="Helical" evidence="1">
    <location>
        <begin position="316"/>
        <end position="335"/>
    </location>
</feature>